<dbReference type="OrthoDB" id="10685172at2759"/>
<keyword evidence="1" id="KW-0812">Transmembrane</keyword>
<proteinExistence type="predicted"/>
<reference evidence="2" key="1">
    <citation type="submission" date="2022-10" db="EMBL/GenBank/DDBJ databases">
        <authorList>
            <person name="Chen Y."/>
            <person name="Dougan E. K."/>
            <person name="Chan C."/>
            <person name="Rhodes N."/>
            <person name="Thang M."/>
        </authorList>
    </citation>
    <scope>NUCLEOTIDE SEQUENCE</scope>
</reference>
<sequence>MKRTMRLVRRSSVSGVREAAAKAMAFCQKETEAHVEQVVRKHVVKFLEDSHRFMLSSTVKAKTNRCTILRSEAMLRKTQRLRAALPGLVRQWHRLTRNGRGFSTGEVQSRSGSSLAGVVGGFAVGAITAGATAYYFLQAPSTPPEKGATKVKQEIATPVAKEKPQAEKSSEAKAEKVVEVEQTIEMEKTEKTIVESTKEVVPEPTPEEIEEANKKKEMLKILQVQSAEVSSLASNALQQVETAHQSSSQRREAALARLKHVLEVGDMSLIAEALAEAKAAAVPSGAAEMMLAEGLGVETSTQIEDLLDMAEEFRVEPQQARAAELERCQGKSRKELEQRLVELTRMLASARLHSKARLEQALQTKMTQHELQALKALYTSLKEAEKDFDQAAEVEFQELKQELRKQQEGILPYLDTFDTATVTRQHGSCVVPVDVSETMSNSPQKGRTFRKQGTDLSSASSAISTLSFSANSFNAASFGASIGLQRRSTIEGHTPMEDLQNSNRIEQKEATRCREMLRNIEKGTNTEPINQEFRKCVAWLELLDYFDE</sequence>
<dbReference type="EMBL" id="CAMXCT030006743">
    <property type="protein sequence ID" value="CAL4806628.1"/>
    <property type="molecule type" value="Genomic_DNA"/>
</dbReference>
<feature type="transmembrane region" description="Helical" evidence="1">
    <location>
        <begin position="115"/>
        <end position="137"/>
    </location>
</feature>
<evidence type="ECO:0000313" key="3">
    <source>
        <dbReference type="EMBL" id="CAL4806628.1"/>
    </source>
</evidence>
<gene>
    <name evidence="2" type="ORF">C1SCF055_LOCUS43823</name>
</gene>
<dbReference type="EMBL" id="CAMXCT010006743">
    <property type="protein sequence ID" value="CAI4019316.1"/>
    <property type="molecule type" value="Genomic_DNA"/>
</dbReference>
<evidence type="ECO:0000313" key="2">
    <source>
        <dbReference type="EMBL" id="CAI4019316.1"/>
    </source>
</evidence>
<keyword evidence="4" id="KW-1185">Reference proteome</keyword>
<dbReference type="Proteomes" id="UP001152797">
    <property type="component" value="Unassembled WGS sequence"/>
</dbReference>
<evidence type="ECO:0000313" key="4">
    <source>
        <dbReference type="Proteomes" id="UP001152797"/>
    </source>
</evidence>
<dbReference type="EMBL" id="CAMXCT020006743">
    <property type="protein sequence ID" value="CAL1172691.1"/>
    <property type="molecule type" value="Genomic_DNA"/>
</dbReference>
<keyword evidence="1" id="KW-1133">Transmembrane helix</keyword>
<comment type="caution">
    <text evidence="2">The sequence shown here is derived from an EMBL/GenBank/DDBJ whole genome shotgun (WGS) entry which is preliminary data.</text>
</comment>
<accession>A0A9P1GR47</accession>
<keyword evidence="1" id="KW-0472">Membrane</keyword>
<protein>
    <submittedName>
        <fullName evidence="2">Uncharacterized protein</fullName>
    </submittedName>
</protein>
<reference evidence="3 4" key="2">
    <citation type="submission" date="2024-05" db="EMBL/GenBank/DDBJ databases">
        <authorList>
            <person name="Chen Y."/>
            <person name="Shah S."/>
            <person name="Dougan E. K."/>
            <person name="Thang M."/>
            <person name="Chan C."/>
        </authorList>
    </citation>
    <scope>NUCLEOTIDE SEQUENCE [LARGE SCALE GENOMIC DNA]</scope>
</reference>
<name>A0A9P1GR47_9DINO</name>
<dbReference type="AlphaFoldDB" id="A0A9P1GR47"/>
<organism evidence="2">
    <name type="scientific">Cladocopium goreaui</name>
    <dbReference type="NCBI Taxonomy" id="2562237"/>
    <lineage>
        <taxon>Eukaryota</taxon>
        <taxon>Sar</taxon>
        <taxon>Alveolata</taxon>
        <taxon>Dinophyceae</taxon>
        <taxon>Suessiales</taxon>
        <taxon>Symbiodiniaceae</taxon>
        <taxon>Cladocopium</taxon>
    </lineage>
</organism>
<evidence type="ECO:0000256" key="1">
    <source>
        <dbReference type="SAM" id="Phobius"/>
    </source>
</evidence>